<comment type="caution">
    <text evidence="4">The sequence shown here is derived from an EMBL/GenBank/DDBJ whole genome shotgun (WGS) entry which is preliminary data.</text>
</comment>
<feature type="signal peptide" evidence="3">
    <location>
        <begin position="1"/>
        <end position="18"/>
    </location>
</feature>
<evidence type="ECO:0000256" key="2">
    <source>
        <dbReference type="SAM" id="MobiDB-lite"/>
    </source>
</evidence>
<dbReference type="PANTHER" id="PTHR31836">
    <property type="match status" value="1"/>
</dbReference>
<dbReference type="SUPFAM" id="SSF50685">
    <property type="entry name" value="Barwin-like endoglucanases"/>
    <property type="match status" value="1"/>
</dbReference>
<feature type="compositionally biased region" description="Low complexity" evidence="2">
    <location>
        <begin position="189"/>
        <end position="200"/>
    </location>
</feature>
<evidence type="ECO:0000313" key="5">
    <source>
        <dbReference type="Proteomes" id="UP000789342"/>
    </source>
</evidence>
<feature type="region of interest" description="Disordered" evidence="2">
    <location>
        <begin position="134"/>
        <end position="200"/>
    </location>
</feature>
<dbReference type="PANTHER" id="PTHR31836:SF28">
    <property type="entry name" value="SRCR DOMAIN-CONTAINING PROTEIN-RELATED"/>
    <property type="match status" value="1"/>
</dbReference>
<feature type="compositionally biased region" description="Basic and acidic residues" evidence="2">
    <location>
        <begin position="142"/>
        <end position="164"/>
    </location>
</feature>
<dbReference type="AlphaFoldDB" id="A0A9N9BFF5"/>
<dbReference type="EMBL" id="CAJVPV010003972">
    <property type="protein sequence ID" value="CAG8563905.1"/>
    <property type="molecule type" value="Genomic_DNA"/>
</dbReference>
<proteinExistence type="predicted"/>
<dbReference type="OrthoDB" id="623670at2759"/>
<gene>
    <name evidence="4" type="ORF">AMORRO_LOCUS6149</name>
</gene>
<dbReference type="CDD" id="cd22191">
    <property type="entry name" value="DPBB_RlpA_EXP_N-like"/>
    <property type="match status" value="1"/>
</dbReference>
<reference evidence="4" key="1">
    <citation type="submission" date="2021-06" db="EMBL/GenBank/DDBJ databases">
        <authorList>
            <person name="Kallberg Y."/>
            <person name="Tangrot J."/>
            <person name="Rosling A."/>
        </authorList>
    </citation>
    <scope>NUCLEOTIDE SEQUENCE</scope>
    <source>
        <strain evidence="4">CL551</strain>
    </source>
</reference>
<keyword evidence="5" id="KW-1185">Reference proteome</keyword>
<feature type="chain" id="PRO_5040113283" evidence="3">
    <location>
        <begin position="19"/>
        <end position="262"/>
    </location>
</feature>
<evidence type="ECO:0000256" key="3">
    <source>
        <dbReference type="SAM" id="SignalP"/>
    </source>
</evidence>
<organism evidence="4 5">
    <name type="scientific">Acaulospora morrowiae</name>
    <dbReference type="NCBI Taxonomy" id="94023"/>
    <lineage>
        <taxon>Eukaryota</taxon>
        <taxon>Fungi</taxon>
        <taxon>Fungi incertae sedis</taxon>
        <taxon>Mucoromycota</taxon>
        <taxon>Glomeromycotina</taxon>
        <taxon>Glomeromycetes</taxon>
        <taxon>Diversisporales</taxon>
        <taxon>Acaulosporaceae</taxon>
        <taxon>Acaulospora</taxon>
    </lineage>
</organism>
<keyword evidence="1 3" id="KW-0732">Signal</keyword>
<evidence type="ECO:0000313" key="4">
    <source>
        <dbReference type="EMBL" id="CAG8563905.1"/>
    </source>
</evidence>
<protein>
    <submittedName>
        <fullName evidence="4">688_t:CDS:1</fullName>
    </submittedName>
</protein>
<evidence type="ECO:0000256" key="1">
    <source>
        <dbReference type="ARBA" id="ARBA00022729"/>
    </source>
</evidence>
<dbReference type="Gene3D" id="2.40.40.10">
    <property type="entry name" value="RlpA-like domain"/>
    <property type="match status" value="1"/>
</dbReference>
<name>A0A9N9BFF5_9GLOM</name>
<sequence length="262" mass="28249">MLFITVAAIFLFISPIQSYPSPQEYAERRSAQVFTGDGTFYDPGLGACGITSSPNDFIVALNKEQFDSFPGNPNFNPFCGKQVAISFGGKTITCTIVDRCDGCLFGSLDLSPAAFQALADPGLGRIKISWSFCDGNNPPPDHGSDGPEHPDHGPDSKKHPDHGPGSKKHPNHEDVPDTTTTPEIASDITPDTTTPDSMPILSLPLPKLMSILPLPPPPMSMSTLSLPPFPPQLNTKQFIKFINRIIKNQGIDIKNIGIIINI</sequence>
<accession>A0A9N9BFF5</accession>
<dbReference type="Proteomes" id="UP000789342">
    <property type="component" value="Unassembled WGS sequence"/>
</dbReference>
<dbReference type="InterPro" id="IPR051477">
    <property type="entry name" value="Expansin_CellWall"/>
</dbReference>
<dbReference type="InterPro" id="IPR036908">
    <property type="entry name" value="RlpA-like_sf"/>
</dbReference>